<dbReference type="EMBL" id="AKHW03001210">
    <property type="protein sequence ID" value="KYO43212.1"/>
    <property type="molecule type" value="Genomic_DNA"/>
</dbReference>
<reference evidence="2 3" key="1">
    <citation type="journal article" date="2012" name="Genome Biol.">
        <title>Sequencing three crocodilian genomes to illuminate the evolution of archosaurs and amniotes.</title>
        <authorList>
            <person name="St John J.A."/>
            <person name="Braun E.L."/>
            <person name="Isberg S.R."/>
            <person name="Miles L.G."/>
            <person name="Chong A.Y."/>
            <person name="Gongora J."/>
            <person name="Dalzell P."/>
            <person name="Moran C."/>
            <person name="Bed'hom B."/>
            <person name="Abzhanov A."/>
            <person name="Burgess S.C."/>
            <person name="Cooksey A.M."/>
            <person name="Castoe T.A."/>
            <person name="Crawford N.G."/>
            <person name="Densmore L.D."/>
            <person name="Drew J.C."/>
            <person name="Edwards S.V."/>
            <person name="Faircloth B.C."/>
            <person name="Fujita M.K."/>
            <person name="Greenwold M.J."/>
            <person name="Hoffmann F.G."/>
            <person name="Howard J.M."/>
            <person name="Iguchi T."/>
            <person name="Janes D.E."/>
            <person name="Khan S.Y."/>
            <person name="Kohno S."/>
            <person name="de Koning A.J."/>
            <person name="Lance S.L."/>
            <person name="McCarthy F.M."/>
            <person name="McCormack J.E."/>
            <person name="Merchant M.E."/>
            <person name="Peterson D.G."/>
            <person name="Pollock D.D."/>
            <person name="Pourmand N."/>
            <person name="Raney B.J."/>
            <person name="Roessler K.A."/>
            <person name="Sanford J.R."/>
            <person name="Sawyer R.H."/>
            <person name="Schmidt C.J."/>
            <person name="Triplett E.W."/>
            <person name="Tuberville T.D."/>
            <person name="Venegas-Anaya M."/>
            <person name="Howard J.T."/>
            <person name="Jarvis E.D."/>
            <person name="Guillette L.J.Jr."/>
            <person name="Glenn T.C."/>
            <person name="Green R.E."/>
            <person name="Ray D.A."/>
        </authorList>
    </citation>
    <scope>NUCLEOTIDE SEQUENCE [LARGE SCALE GENOMIC DNA]</scope>
    <source>
        <strain evidence="2">KSC_2009_1</strain>
    </source>
</reference>
<dbReference type="Proteomes" id="UP000050525">
    <property type="component" value="Unassembled WGS sequence"/>
</dbReference>
<comment type="caution">
    <text evidence="2">The sequence shown here is derived from an EMBL/GenBank/DDBJ whole genome shotgun (WGS) entry which is preliminary data.</text>
</comment>
<dbReference type="AlphaFoldDB" id="A0A151P2A7"/>
<keyword evidence="3" id="KW-1185">Reference proteome</keyword>
<sequence>MLLQQQQEPRKILSHQGAAEKLSEGESTMYFPSKPKSYRTKAGDVNLNHGHQLALEQSECASSASGSEKA</sequence>
<gene>
    <name evidence="2" type="ORF">Y1Q_0017533</name>
</gene>
<protein>
    <submittedName>
        <fullName evidence="2">Uncharacterized protein</fullName>
    </submittedName>
</protein>
<accession>A0A151P2A7</accession>
<organism evidence="2 3">
    <name type="scientific">Alligator mississippiensis</name>
    <name type="common">American alligator</name>
    <dbReference type="NCBI Taxonomy" id="8496"/>
    <lineage>
        <taxon>Eukaryota</taxon>
        <taxon>Metazoa</taxon>
        <taxon>Chordata</taxon>
        <taxon>Craniata</taxon>
        <taxon>Vertebrata</taxon>
        <taxon>Euteleostomi</taxon>
        <taxon>Archelosauria</taxon>
        <taxon>Archosauria</taxon>
        <taxon>Crocodylia</taxon>
        <taxon>Alligatoridae</taxon>
        <taxon>Alligatorinae</taxon>
        <taxon>Alligator</taxon>
    </lineage>
</organism>
<evidence type="ECO:0000313" key="3">
    <source>
        <dbReference type="Proteomes" id="UP000050525"/>
    </source>
</evidence>
<proteinExistence type="predicted"/>
<name>A0A151P2A7_ALLMI</name>
<feature type="region of interest" description="Disordered" evidence="1">
    <location>
        <begin position="1"/>
        <end position="43"/>
    </location>
</feature>
<evidence type="ECO:0000313" key="2">
    <source>
        <dbReference type="EMBL" id="KYO43212.1"/>
    </source>
</evidence>
<evidence type="ECO:0000256" key="1">
    <source>
        <dbReference type="SAM" id="MobiDB-lite"/>
    </source>
</evidence>